<dbReference type="Proteomes" id="UP000265520">
    <property type="component" value="Unassembled WGS sequence"/>
</dbReference>
<comment type="caution">
    <text evidence="2">The sequence shown here is derived from an EMBL/GenBank/DDBJ whole genome shotgun (WGS) entry which is preliminary data.</text>
</comment>
<protein>
    <submittedName>
        <fullName evidence="2">Protein FAR1-RELATED SEQUENCE 5</fullName>
    </submittedName>
</protein>
<feature type="region of interest" description="Disordered" evidence="1">
    <location>
        <begin position="1"/>
        <end position="29"/>
    </location>
</feature>
<organism evidence="2 3">
    <name type="scientific">Trifolium medium</name>
    <dbReference type="NCBI Taxonomy" id="97028"/>
    <lineage>
        <taxon>Eukaryota</taxon>
        <taxon>Viridiplantae</taxon>
        <taxon>Streptophyta</taxon>
        <taxon>Embryophyta</taxon>
        <taxon>Tracheophyta</taxon>
        <taxon>Spermatophyta</taxon>
        <taxon>Magnoliopsida</taxon>
        <taxon>eudicotyledons</taxon>
        <taxon>Gunneridae</taxon>
        <taxon>Pentapetalae</taxon>
        <taxon>rosids</taxon>
        <taxon>fabids</taxon>
        <taxon>Fabales</taxon>
        <taxon>Fabaceae</taxon>
        <taxon>Papilionoideae</taxon>
        <taxon>50 kb inversion clade</taxon>
        <taxon>NPAAA clade</taxon>
        <taxon>Hologalegina</taxon>
        <taxon>IRL clade</taxon>
        <taxon>Trifolieae</taxon>
        <taxon>Trifolium</taxon>
    </lineage>
</organism>
<dbReference type="EMBL" id="LXQA010196701">
    <property type="protein sequence ID" value="MCI32560.1"/>
    <property type="molecule type" value="Genomic_DNA"/>
</dbReference>
<dbReference type="AlphaFoldDB" id="A0A392R9W8"/>
<evidence type="ECO:0000313" key="3">
    <source>
        <dbReference type="Proteomes" id="UP000265520"/>
    </source>
</evidence>
<keyword evidence="3" id="KW-1185">Reference proteome</keyword>
<evidence type="ECO:0000313" key="2">
    <source>
        <dbReference type="EMBL" id="MCI32560.1"/>
    </source>
</evidence>
<reference evidence="2 3" key="1">
    <citation type="journal article" date="2018" name="Front. Plant Sci.">
        <title>Red Clover (Trifolium pratense) and Zigzag Clover (T. medium) - A Picture of Genomic Similarities and Differences.</title>
        <authorList>
            <person name="Dluhosova J."/>
            <person name="Istvanek J."/>
            <person name="Nedelnik J."/>
            <person name="Repkova J."/>
        </authorList>
    </citation>
    <scope>NUCLEOTIDE SEQUENCE [LARGE SCALE GENOMIC DNA]</scope>
    <source>
        <strain evidence="3">cv. 10/8</strain>
        <tissue evidence="2">Leaf</tissue>
    </source>
</reference>
<proteinExistence type="predicted"/>
<accession>A0A392R9W8</accession>
<sequence length="119" mass="13617">MGQAEIPNDGPEVQTEEADTESSRTEGLGGCRFDDEKAVNSLDDITHIDFKELSIDAIMKYHFLDVGVTFMFYDWYASFHGYAGRKDRVARRRDGEIIQQTFVCYREEFVAAKKFPSTS</sequence>
<name>A0A392R9W8_9FABA</name>
<evidence type="ECO:0000256" key="1">
    <source>
        <dbReference type="SAM" id="MobiDB-lite"/>
    </source>
</evidence>